<keyword evidence="1" id="KW-1133">Transmembrane helix</keyword>
<feature type="transmembrane region" description="Helical" evidence="1">
    <location>
        <begin position="51"/>
        <end position="72"/>
    </location>
</feature>
<sequence length="166" mass="17908">MDDFKPSQESGEIARLLSYVALLAASVGLFIEATTIPTSRFEALGAGAFPMLVHACLILLLVTAIIGSLRKLPAAAYGRFGAEAMGWLKARRLVLFLFLCLAVFVAGIPVIGYPVAAFLFLIVLQVTYAPKTRVTIGIAVLLALIFSFGLNWLFAEVFNVFLPRGL</sequence>
<comment type="caution">
    <text evidence="3">The sequence shown here is derived from an EMBL/GenBank/DDBJ whole genome shotgun (WGS) entry which is preliminary data.</text>
</comment>
<keyword evidence="1" id="KW-0472">Membrane</keyword>
<organism evidence="3 4">
    <name type="scientific">Thalassococcus profundi</name>
    <dbReference type="NCBI Taxonomy" id="2282382"/>
    <lineage>
        <taxon>Bacteria</taxon>
        <taxon>Pseudomonadati</taxon>
        <taxon>Pseudomonadota</taxon>
        <taxon>Alphaproteobacteria</taxon>
        <taxon>Rhodobacterales</taxon>
        <taxon>Roseobacteraceae</taxon>
        <taxon>Thalassococcus</taxon>
    </lineage>
</organism>
<dbReference type="Proteomes" id="UP000253977">
    <property type="component" value="Unassembled WGS sequence"/>
</dbReference>
<evidence type="ECO:0000256" key="1">
    <source>
        <dbReference type="SAM" id="Phobius"/>
    </source>
</evidence>
<keyword evidence="1" id="KW-0812">Transmembrane</keyword>
<feature type="transmembrane region" description="Helical" evidence="1">
    <location>
        <begin position="93"/>
        <end position="124"/>
    </location>
</feature>
<dbReference type="OrthoDB" id="7850121at2"/>
<dbReference type="EMBL" id="QPMK01000006">
    <property type="protein sequence ID" value="RDD66450.1"/>
    <property type="molecule type" value="Genomic_DNA"/>
</dbReference>
<accession>A0A369TMM4</accession>
<keyword evidence="4" id="KW-1185">Reference proteome</keyword>
<name>A0A369TMM4_9RHOB</name>
<protein>
    <submittedName>
        <fullName evidence="3">Tripartite tricarboxylate transporter TctB family protein</fullName>
    </submittedName>
</protein>
<gene>
    <name evidence="3" type="ORF">DU478_10345</name>
</gene>
<evidence type="ECO:0000313" key="3">
    <source>
        <dbReference type="EMBL" id="RDD66450.1"/>
    </source>
</evidence>
<dbReference type="AlphaFoldDB" id="A0A369TMM4"/>
<evidence type="ECO:0000313" key="4">
    <source>
        <dbReference type="Proteomes" id="UP000253977"/>
    </source>
</evidence>
<feature type="transmembrane region" description="Helical" evidence="1">
    <location>
        <begin position="136"/>
        <end position="162"/>
    </location>
</feature>
<dbReference type="Pfam" id="PF07331">
    <property type="entry name" value="TctB"/>
    <property type="match status" value="1"/>
</dbReference>
<feature type="domain" description="DUF1468" evidence="2">
    <location>
        <begin position="21"/>
        <end position="163"/>
    </location>
</feature>
<evidence type="ECO:0000259" key="2">
    <source>
        <dbReference type="Pfam" id="PF07331"/>
    </source>
</evidence>
<reference evidence="3 4" key="1">
    <citation type="submission" date="2018-07" db="EMBL/GenBank/DDBJ databases">
        <title>Thalassococcus profundi sp. nov., a marine bacterium isolated from deep seawater of Okinawa Trough.</title>
        <authorList>
            <person name="Yu M."/>
        </authorList>
    </citation>
    <scope>NUCLEOTIDE SEQUENCE [LARGE SCALE GENOMIC DNA]</scope>
    <source>
        <strain evidence="3 4">WRAS1</strain>
    </source>
</reference>
<feature type="transmembrane region" description="Helical" evidence="1">
    <location>
        <begin position="12"/>
        <end position="31"/>
    </location>
</feature>
<dbReference type="InterPro" id="IPR009936">
    <property type="entry name" value="DUF1468"/>
</dbReference>
<proteinExistence type="predicted"/>